<evidence type="ECO:0000256" key="1">
    <source>
        <dbReference type="ARBA" id="ARBA00022490"/>
    </source>
</evidence>
<dbReference type="GeneID" id="84904004"/>
<keyword evidence="7" id="KW-1185">Reference proteome</keyword>
<dbReference type="EMBL" id="JQCP01000001">
    <property type="protein sequence ID" value="KRO03162.1"/>
    <property type="molecule type" value="Genomic_DNA"/>
</dbReference>
<evidence type="ECO:0000256" key="4">
    <source>
        <dbReference type="ARBA" id="ARBA00023306"/>
    </source>
</evidence>
<dbReference type="SUPFAM" id="SSF46785">
    <property type="entry name" value="Winged helix' DNA-binding domain"/>
    <property type="match status" value="2"/>
</dbReference>
<name>A0ABR5Q1W8_9ACTN</name>
<keyword evidence="2" id="KW-0132">Cell division</keyword>
<proteinExistence type="predicted"/>
<dbReference type="InterPro" id="IPR036388">
    <property type="entry name" value="WH-like_DNA-bd_sf"/>
</dbReference>
<organism evidence="6 7">
    <name type="scientific">Lancefieldella rimae</name>
    <dbReference type="NCBI Taxonomy" id="1383"/>
    <lineage>
        <taxon>Bacteria</taxon>
        <taxon>Bacillati</taxon>
        <taxon>Actinomycetota</taxon>
        <taxon>Coriobacteriia</taxon>
        <taxon>Coriobacteriales</taxon>
        <taxon>Atopobiaceae</taxon>
        <taxon>Lancefieldella</taxon>
    </lineage>
</organism>
<accession>A0ABR5Q1W8</accession>
<dbReference type="NCBIfam" id="TIGR00281">
    <property type="entry name" value="SMC-Scp complex subunit ScpB"/>
    <property type="match status" value="1"/>
</dbReference>
<evidence type="ECO:0000313" key="6">
    <source>
        <dbReference type="EMBL" id="KRO03162.1"/>
    </source>
</evidence>
<sequence>MEADLKTLDSGSLKPSLEALLLVASDSVPATELAKITGAAPGEVASALAELSVEYAEANRGFQLREVAGGWRLFTHPAFHDLVADFVLSWDTRRLSQAALETLAVIAYHQPVTREEVRAIRGVNSDGVISSLCEKNLVREVGRDAAHGQAILYGTTALFLDRFGLKSLRELPPLEDFAPDEESKQFIRERLSGRSISSTLEEAAEDLAEEQELLREDYTDDDIDDIGHIDDIDYDAEIFDTPRSTSRGARSSVSDDSLEDDE</sequence>
<dbReference type="Pfam" id="PF04079">
    <property type="entry name" value="SMC_ScpB"/>
    <property type="match status" value="1"/>
</dbReference>
<dbReference type="InterPro" id="IPR005234">
    <property type="entry name" value="ScpB_csome_segregation"/>
</dbReference>
<evidence type="ECO:0000313" key="7">
    <source>
        <dbReference type="Proteomes" id="UP000051927"/>
    </source>
</evidence>
<dbReference type="InterPro" id="IPR036390">
    <property type="entry name" value="WH_DNA-bd_sf"/>
</dbReference>
<dbReference type="PANTHER" id="PTHR34298:SF2">
    <property type="entry name" value="SEGREGATION AND CONDENSATION PROTEIN B"/>
    <property type="match status" value="1"/>
</dbReference>
<gene>
    <name evidence="6" type="ORF">IV60_GL000341</name>
</gene>
<keyword evidence="3" id="KW-0159">Chromosome partition</keyword>
<feature type="region of interest" description="Disordered" evidence="5">
    <location>
        <begin position="240"/>
        <end position="262"/>
    </location>
</feature>
<reference evidence="6 7" key="1">
    <citation type="journal article" date="2015" name="Genome Announc.">
        <title>Expanding the biotechnology potential of lactobacilli through comparative genomics of 213 strains and associated genera.</title>
        <authorList>
            <person name="Sun Z."/>
            <person name="Harris H.M."/>
            <person name="McCann A."/>
            <person name="Guo C."/>
            <person name="Argimon S."/>
            <person name="Zhang W."/>
            <person name="Yang X."/>
            <person name="Jeffery I.B."/>
            <person name="Cooney J.C."/>
            <person name="Kagawa T.F."/>
            <person name="Liu W."/>
            <person name="Song Y."/>
            <person name="Salvetti E."/>
            <person name="Wrobel A."/>
            <person name="Rasinkangas P."/>
            <person name="Parkhill J."/>
            <person name="Rea M.C."/>
            <person name="O'Sullivan O."/>
            <person name="Ritari J."/>
            <person name="Douillard F.P."/>
            <person name="Paul Ross R."/>
            <person name="Yang R."/>
            <person name="Briner A.E."/>
            <person name="Felis G.E."/>
            <person name="de Vos W.M."/>
            <person name="Barrangou R."/>
            <person name="Klaenhammer T.R."/>
            <person name="Caufield P.W."/>
            <person name="Cui Y."/>
            <person name="Zhang H."/>
            <person name="O'Toole P.W."/>
        </authorList>
    </citation>
    <scope>NUCLEOTIDE SEQUENCE [LARGE SCALE GENOMIC DNA]</scope>
    <source>
        <strain evidence="6 7">DSM 7090</strain>
    </source>
</reference>
<dbReference type="PANTHER" id="PTHR34298">
    <property type="entry name" value="SEGREGATION AND CONDENSATION PROTEIN B"/>
    <property type="match status" value="1"/>
</dbReference>
<evidence type="ECO:0000256" key="3">
    <source>
        <dbReference type="ARBA" id="ARBA00022829"/>
    </source>
</evidence>
<keyword evidence="4" id="KW-0131">Cell cycle</keyword>
<evidence type="ECO:0000256" key="2">
    <source>
        <dbReference type="ARBA" id="ARBA00022618"/>
    </source>
</evidence>
<dbReference type="Proteomes" id="UP000051927">
    <property type="component" value="Unassembled WGS sequence"/>
</dbReference>
<comment type="caution">
    <text evidence="6">The sequence shown here is derived from an EMBL/GenBank/DDBJ whole genome shotgun (WGS) entry which is preliminary data.</text>
</comment>
<dbReference type="Gene3D" id="1.10.10.10">
    <property type="entry name" value="Winged helix-like DNA-binding domain superfamily/Winged helix DNA-binding domain"/>
    <property type="match status" value="2"/>
</dbReference>
<keyword evidence="1" id="KW-0963">Cytoplasm</keyword>
<evidence type="ECO:0000256" key="5">
    <source>
        <dbReference type="SAM" id="MobiDB-lite"/>
    </source>
</evidence>
<protein>
    <submittedName>
        <fullName evidence="6">Segregation and condensation protein B</fullName>
    </submittedName>
</protein>
<dbReference type="RefSeq" id="WP_003148732.1">
    <property type="nucleotide sequence ID" value="NZ_JQCP01000001.1"/>
</dbReference>